<dbReference type="VEuPathDB" id="MicrosporidiaDB:ECU10_0390"/>
<dbReference type="EMBL" id="KC513620">
    <property type="protein sequence ID" value="AGE96476.1"/>
    <property type="molecule type" value="Genomic_DNA"/>
</dbReference>
<protein>
    <recommendedName>
        <fullName evidence="2">Exocyst complex component EXOC2/Sec5 N-terminal domain-containing protein</fullName>
    </recommendedName>
</protein>
<feature type="domain" description="Exocyst complex component EXOC2/Sec5 N-terminal" evidence="2">
    <location>
        <begin position="17"/>
        <end position="199"/>
    </location>
</feature>
<evidence type="ECO:0000259" key="2">
    <source>
        <dbReference type="Pfam" id="PF15469"/>
    </source>
</evidence>
<sequence>MPMSADNPQAGRPKLEFNAVDVINKTYANSTEYDLNDALIFLTKAINKTKVRNKQLVKQHFGKFVQCRAVLEEIWTDIKQKGYDKEFTSDLESNIKVIEEKFKDITSGISDDGNNEVNRSRREYYTKRYALLFNIKLNLRRNLHNLERFVDIYRDAARMYEELRHSVYAQKIWSSIHDERCEFLETIYRSIQRPGCSFHEALYYFDLYFKVCEHKSEHKIMNTLLVNFKENSARSLELSCLDEKECLDEVTKHYLKLIGRVNEKIQIQGTDYYFWCIEKILYTRGLFFSKVWIKKLRENVRMVQFSTDARAVYFSHLKRVKTKVIDGGFQDIPNVTVDTFGDAMEHLQDIFNLFADIVSKEEKRYLRSKVLEYVNNCYESVELKKFSDLDTVIKNIYGIRHLLGSPDSEDVKDLYRMIARYMENHTTRIVGLITEMIGRKASDVQILMEVVRIIEEMPMEHLRIIRRIKPLVENRPVAMYYLSNILSLEPPRLSNDLRKKVDEIRDQFGFLLSV</sequence>
<dbReference type="AlphaFoldDB" id="M1KMD1"/>
<organism evidence="3">
    <name type="scientific">Encephalitozoon cuniculi</name>
    <name type="common">Microsporidian parasite</name>
    <dbReference type="NCBI Taxonomy" id="6035"/>
    <lineage>
        <taxon>Eukaryota</taxon>
        <taxon>Fungi</taxon>
        <taxon>Fungi incertae sedis</taxon>
        <taxon>Microsporidia</taxon>
        <taxon>Unikaryonidae</taxon>
        <taxon>Encephalitozoon</taxon>
    </lineage>
</organism>
<dbReference type="OMA" id="IARYMEN"/>
<proteinExistence type="predicted"/>
<name>M1KMD1_ENCCN</name>
<dbReference type="VEuPathDB" id="MicrosporidiaDB:AEWQ_100290"/>
<gene>
    <name evidence="3" type="ORF">ECU10_0390</name>
</gene>
<keyword evidence="1" id="KW-0813">Transport</keyword>
<dbReference type="VEuPathDB" id="MicrosporidiaDB:AEWR_100290"/>
<evidence type="ECO:0000313" key="3">
    <source>
        <dbReference type="EMBL" id="AGE96476.1"/>
    </source>
</evidence>
<dbReference type="Pfam" id="PF15469">
    <property type="entry name" value="Sec5"/>
    <property type="match status" value="1"/>
</dbReference>
<evidence type="ECO:0000256" key="1">
    <source>
        <dbReference type="ARBA" id="ARBA00022448"/>
    </source>
</evidence>
<dbReference type="InterPro" id="IPR039481">
    <property type="entry name" value="EXOC2/Sec5_N_dom"/>
</dbReference>
<dbReference type="VEuPathDB" id="MicrosporidiaDB:M970_100290"/>
<dbReference type="VEuPathDB" id="MicrosporidiaDB:AEWD_100290"/>
<reference evidence="3" key="1">
    <citation type="journal article" date="2013" name="Eukaryot. Cell">
        <title>Extremely Reduced Levels of Heterozygosity in the Vertebrate Pathogen Encephalitozoon cuniculi.</title>
        <authorList>
            <person name="Selman M."/>
            <person name="Sak B."/>
            <person name="Kvac M."/>
            <person name="Farinelli L."/>
            <person name="Weiss L.M."/>
            <person name="Corradi N."/>
        </authorList>
    </citation>
    <scope>NUCLEOTIDE SEQUENCE</scope>
</reference>
<accession>M1KMD1</accession>